<proteinExistence type="predicted"/>
<keyword evidence="1" id="KW-0472">Membrane</keyword>
<sequence>MDFRALKLIAAILLMCCFCGMIAVLTVFMKVAQWEADRRIEAAVQPSPAVTTGDVHMTPDGHMRLRRVEVRSTTIVFSVFYPPGESVSCPKPVHSELRPGPLGPYLQTGTIPRIEFEDGTWLEADDWDCIRHPRKTFENSRSGITHTATFALDRRYGMRFALFWSYACVEASIPPSGFRIHSVGSTGCAEFPGQVLR</sequence>
<accession>A0A8J3LBC4</accession>
<dbReference type="AlphaFoldDB" id="A0A8J3LBC4"/>
<dbReference type="EMBL" id="BONI01000068">
    <property type="protein sequence ID" value="GIG09585.1"/>
    <property type="molecule type" value="Genomic_DNA"/>
</dbReference>
<comment type="caution">
    <text evidence="2">The sequence shown here is derived from an EMBL/GenBank/DDBJ whole genome shotgun (WGS) entry which is preliminary data.</text>
</comment>
<keyword evidence="3" id="KW-1185">Reference proteome</keyword>
<dbReference type="Proteomes" id="UP000630887">
    <property type="component" value="Unassembled WGS sequence"/>
</dbReference>
<feature type="transmembrane region" description="Helical" evidence="1">
    <location>
        <begin position="6"/>
        <end position="29"/>
    </location>
</feature>
<gene>
    <name evidence="2" type="ORF">Cco03nite_62850</name>
</gene>
<evidence type="ECO:0000313" key="3">
    <source>
        <dbReference type="Proteomes" id="UP000630887"/>
    </source>
</evidence>
<reference evidence="2 3" key="1">
    <citation type="submission" date="2021-01" db="EMBL/GenBank/DDBJ databases">
        <title>Whole genome shotgun sequence of Catellatospora coxensis NBRC 107359.</title>
        <authorList>
            <person name="Komaki H."/>
            <person name="Tamura T."/>
        </authorList>
    </citation>
    <scope>NUCLEOTIDE SEQUENCE [LARGE SCALE GENOMIC DNA]</scope>
    <source>
        <strain evidence="2 3">NBRC 107359</strain>
    </source>
</reference>
<keyword evidence="1" id="KW-1133">Transmembrane helix</keyword>
<name>A0A8J3LBC4_9ACTN</name>
<evidence type="ECO:0000256" key="1">
    <source>
        <dbReference type="SAM" id="Phobius"/>
    </source>
</evidence>
<organism evidence="2 3">
    <name type="scientific">Catellatospora coxensis</name>
    <dbReference type="NCBI Taxonomy" id="310354"/>
    <lineage>
        <taxon>Bacteria</taxon>
        <taxon>Bacillati</taxon>
        <taxon>Actinomycetota</taxon>
        <taxon>Actinomycetes</taxon>
        <taxon>Micromonosporales</taxon>
        <taxon>Micromonosporaceae</taxon>
        <taxon>Catellatospora</taxon>
    </lineage>
</organism>
<protein>
    <submittedName>
        <fullName evidence="2">Uncharacterized protein</fullName>
    </submittedName>
</protein>
<evidence type="ECO:0000313" key="2">
    <source>
        <dbReference type="EMBL" id="GIG09585.1"/>
    </source>
</evidence>
<keyword evidence="1" id="KW-0812">Transmembrane</keyword>